<gene>
    <name evidence="1" type="ORF">COX46_04185</name>
</gene>
<evidence type="ECO:0000313" key="2">
    <source>
        <dbReference type="Proteomes" id="UP000230392"/>
    </source>
</evidence>
<dbReference type="AlphaFoldDB" id="A0A2G9YA70"/>
<protein>
    <recommendedName>
        <fullName evidence="3">Acetyltransferase</fullName>
    </recommendedName>
</protein>
<organism evidence="1 2">
    <name type="scientific">bacterium (Candidatus Ratteibacteria) CG23_combo_of_CG06-09_8_20_14_all_48_7</name>
    <dbReference type="NCBI Taxonomy" id="2014292"/>
    <lineage>
        <taxon>Bacteria</taxon>
        <taxon>Candidatus Ratteibacteria</taxon>
    </lineage>
</organism>
<accession>A0A2G9YA70</accession>
<dbReference type="SUPFAM" id="SSF51161">
    <property type="entry name" value="Trimeric LpxA-like enzymes"/>
    <property type="match status" value="1"/>
</dbReference>
<reference evidence="1 2" key="1">
    <citation type="submission" date="2017-09" db="EMBL/GenBank/DDBJ databases">
        <title>Depth-based differentiation of microbial function through sediment-hosted aquifers and enrichment of novel symbionts in the deep terrestrial subsurface.</title>
        <authorList>
            <person name="Probst A.J."/>
            <person name="Ladd B."/>
            <person name="Jarett J.K."/>
            <person name="Geller-Mcgrath D.E."/>
            <person name="Sieber C.M."/>
            <person name="Emerson J.B."/>
            <person name="Anantharaman K."/>
            <person name="Thomas B.C."/>
            <person name="Malmstrom R."/>
            <person name="Stieglmeier M."/>
            <person name="Klingl A."/>
            <person name="Woyke T."/>
            <person name="Ryan C.M."/>
            <person name="Banfield J.F."/>
        </authorList>
    </citation>
    <scope>NUCLEOTIDE SEQUENCE [LARGE SCALE GENOMIC DNA]</scope>
    <source>
        <strain evidence="1">CG23_combo_of_CG06-09_8_20_14_all_48_7</strain>
    </source>
</reference>
<name>A0A2G9YA70_9BACT</name>
<dbReference type="EMBL" id="PCRF01000208">
    <property type="protein sequence ID" value="PIP16129.1"/>
    <property type="molecule type" value="Genomic_DNA"/>
</dbReference>
<proteinExistence type="predicted"/>
<comment type="caution">
    <text evidence="1">The sequence shown here is derived from an EMBL/GenBank/DDBJ whole genome shotgun (WGS) entry which is preliminary data.</text>
</comment>
<dbReference type="Proteomes" id="UP000230392">
    <property type="component" value="Unassembled WGS sequence"/>
</dbReference>
<dbReference type="Gene3D" id="2.160.10.10">
    <property type="entry name" value="Hexapeptide repeat proteins"/>
    <property type="match status" value="1"/>
</dbReference>
<sequence length="179" mass="19863">MKIFFTETFKGLTEEELENYHRAVFLNMDGEFAAKKRLEYYRDKLRHLGENVKIGCGVKFINPQYISLADSVQIGDRCVLVATSDKGINLASGAILKYGVYLDGESDQGYIDIGENVYIGTGCCLHGHQGLEIGEHSLLLRRMSPLRPPPTNLTINPKLFIPRACIPARSPSVGTATWG</sequence>
<evidence type="ECO:0000313" key="1">
    <source>
        <dbReference type="EMBL" id="PIP16129.1"/>
    </source>
</evidence>
<dbReference type="InterPro" id="IPR011004">
    <property type="entry name" value="Trimer_LpxA-like_sf"/>
</dbReference>
<evidence type="ECO:0008006" key="3">
    <source>
        <dbReference type="Google" id="ProtNLM"/>
    </source>
</evidence>